<dbReference type="Proteomes" id="UP000306050">
    <property type="component" value="Chromosome SGRAM_19"/>
</dbReference>
<evidence type="ECO:0000313" key="3">
    <source>
        <dbReference type="EMBL" id="TKY87895.1"/>
    </source>
</evidence>
<name>A0A4U7KTR1_9BASI</name>
<feature type="compositionally biased region" description="Low complexity" evidence="1">
    <location>
        <begin position="19"/>
        <end position="42"/>
    </location>
</feature>
<feature type="compositionally biased region" description="Low complexity" evidence="1">
    <location>
        <begin position="257"/>
        <end position="277"/>
    </location>
</feature>
<protein>
    <submittedName>
        <fullName evidence="2">Uncharacterized protein</fullName>
    </submittedName>
</protein>
<dbReference type="GeneID" id="40725881"/>
<feature type="compositionally biased region" description="Polar residues" evidence="1">
    <location>
        <begin position="246"/>
        <end position="256"/>
    </location>
</feature>
<evidence type="ECO:0000256" key="1">
    <source>
        <dbReference type="SAM" id="MobiDB-lite"/>
    </source>
</evidence>
<dbReference type="OrthoDB" id="3211402at2759"/>
<evidence type="ECO:0000313" key="4">
    <source>
        <dbReference type="Proteomes" id="UP000306050"/>
    </source>
</evidence>
<gene>
    <name evidence="2" type="ORF">EX895_002986</name>
    <name evidence="3" type="ORF">EX895_002991</name>
</gene>
<dbReference type="AlphaFoldDB" id="A0A4U7KTR1"/>
<dbReference type="RefSeq" id="XP_029739875.1">
    <property type="nucleotide sequence ID" value="XM_029883584.1"/>
</dbReference>
<accession>A0A4U7KTR1</accession>
<dbReference type="EMBL" id="SRRM01000011">
    <property type="protein sequence ID" value="TKY87895.1"/>
    <property type="molecule type" value="Genomic_DNA"/>
</dbReference>
<keyword evidence="4" id="KW-1185">Reference proteome</keyword>
<feature type="compositionally biased region" description="Polar residues" evidence="1">
    <location>
        <begin position="377"/>
        <end position="389"/>
    </location>
</feature>
<comment type="caution">
    <text evidence="2">The sequence shown here is derived from an EMBL/GenBank/DDBJ whole genome shotgun (WGS) entry which is preliminary data.</text>
</comment>
<dbReference type="KEGG" id="sgra:EX895_002986"/>
<sequence length="429" mass="46834">MAGPFEDEDEAHAHHPTDQQSQTQSSADGAESQEPAASPASQNPRLLRPGRQASRASSSHETAGKKNYMWTAQDINTLVTVLFNNPCFQVAPLPSRMSGDEPINKLSKLNKTAVERSIFKSVFPNSEHVEPDRIKSKIRWPRGLYSKQKKKLSLPAAGFLEGMDSSEPTRVSRAALAAKHPCNEAAIMHDRDVNKDGHSGHGHGLPPLDDLVHNTVHPAMLDFTAGGAVESQSQSVRSETPMHLLTSGTASGTRRCSTPSTPAAEFSSAFTTTPTSAGKRTRAAAEQTKDAIADAFDRFQKETMQTRLQLEQEKTKREDMRPAVEQLKIQAESDTRNALREQTAAMLRMQQAQSQNMTEVLRLLAGRNASHTEAGAGSSSTSHDPQNGQHGPHYVPYAHNTLACTNNDSVDFTKYRVVVFVCVCMADAR</sequence>
<evidence type="ECO:0000313" key="2">
    <source>
        <dbReference type="EMBL" id="TKY87890.1"/>
    </source>
</evidence>
<feature type="region of interest" description="Disordered" evidence="1">
    <location>
        <begin position="370"/>
        <end position="391"/>
    </location>
</feature>
<proteinExistence type="predicted"/>
<feature type="compositionally biased region" description="Acidic residues" evidence="1">
    <location>
        <begin position="1"/>
        <end position="10"/>
    </location>
</feature>
<organism evidence="2 4">
    <name type="scientific">Sporisorium graminicola</name>
    <dbReference type="NCBI Taxonomy" id="280036"/>
    <lineage>
        <taxon>Eukaryota</taxon>
        <taxon>Fungi</taxon>
        <taxon>Dikarya</taxon>
        <taxon>Basidiomycota</taxon>
        <taxon>Ustilaginomycotina</taxon>
        <taxon>Ustilaginomycetes</taxon>
        <taxon>Ustilaginales</taxon>
        <taxon>Ustilaginaceae</taxon>
        <taxon>Sporisorium</taxon>
    </lineage>
</organism>
<feature type="region of interest" description="Disordered" evidence="1">
    <location>
        <begin position="1"/>
        <end position="65"/>
    </location>
</feature>
<reference evidence="2 4" key="1">
    <citation type="submission" date="2019-05" db="EMBL/GenBank/DDBJ databases">
        <title>Sporisorium graminicola CBS 10092 draft sequencing and annotation.</title>
        <authorList>
            <person name="Solano-Gonzalez S."/>
            <person name="Caddick M.X."/>
            <person name="Darby A."/>
        </authorList>
    </citation>
    <scope>NUCLEOTIDE SEQUENCE [LARGE SCALE GENOMIC DNA]</scope>
    <source>
        <strain evidence="2 4">CBS 10092</strain>
    </source>
</reference>
<feature type="region of interest" description="Disordered" evidence="1">
    <location>
        <begin position="234"/>
        <end position="285"/>
    </location>
</feature>
<dbReference type="EMBL" id="SRRM01000011">
    <property type="protein sequence ID" value="TKY87890.1"/>
    <property type="molecule type" value="Genomic_DNA"/>
</dbReference>